<name>A0A327YDM2_9BACL</name>
<proteinExistence type="predicted"/>
<dbReference type="PANTHER" id="PTHR12110:SF21">
    <property type="entry name" value="XYLOSE ISOMERASE-LIKE TIM BARREL DOMAIN-CONTAINING PROTEIN"/>
    <property type="match status" value="1"/>
</dbReference>
<keyword evidence="3" id="KW-1185">Reference proteome</keyword>
<evidence type="ECO:0000313" key="3">
    <source>
        <dbReference type="Proteomes" id="UP000248555"/>
    </source>
</evidence>
<dbReference type="SUPFAM" id="SSF51658">
    <property type="entry name" value="Xylose isomerase-like"/>
    <property type="match status" value="1"/>
</dbReference>
<keyword evidence="2" id="KW-0413">Isomerase</keyword>
<sequence length="335" mass="37808">MGESTDRAGGISMKLGVFTVLYQNLAFEDMLDKICEMGIEAIELGTGNYPGNSHCNPDELLENPEKIKAFQRAIESRGLTISALSCHGNPLHPNKKFAAESHEVWRKTVLLAERLGVSVINGFSGCPGDHPNAKYPNWVTCSWPPEYLEVLEWQWNEVVIPYWKEEAKFAELHGVNQIAFEMHPGFVVYNPETLLKLREHVGPSIGANFDPSHLVWQGIDPVEAIKKLGRENAIFHFHAKDTYLDKANIRVNGVLDTKHYSKILDRSWTFRSVGYGHGEKVWKDIVSALRAIGYDYVLSIEHEDMLASIDEGLSKAVSLLKGILFKETLTEMWWA</sequence>
<dbReference type="InterPro" id="IPR050312">
    <property type="entry name" value="IolE/XylAMocC-like"/>
</dbReference>
<dbReference type="Gene3D" id="3.20.20.150">
    <property type="entry name" value="Divalent-metal-dependent TIM barrel enzymes"/>
    <property type="match status" value="1"/>
</dbReference>
<accession>A0A327YDM2</accession>
<protein>
    <submittedName>
        <fullName evidence="2">Sugar phosphate isomerase/epimerase</fullName>
    </submittedName>
</protein>
<organism evidence="2 3">
    <name type="scientific">Paranoxybacillus vitaminiphilus</name>
    <dbReference type="NCBI Taxonomy" id="581036"/>
    <lineage>
        <taxon>Bacteria</taxon>
        <taxon>Bacillati</taxon>
        <taxon>Bacillota</taxon>
        <taxon>Bacilli</taxon>
        <taxon>Bacillales</taxon>
        <taxon>Anoxybacillaceae</taxon>
        <taxon>Paranoxybacillus</taxon>
    </lineage>
</organism>
<dbReference type="Proteomes" id="UP000248555">
    <property type="component" value="Unassembled WGS sequence"/>
</dbReference>
<feature type="domain" description="Xylose isomerase-like TIM barrel" evidence="1">
    <location>
        <begin position="32"/>
        <end position="311"/>
    </location>
</feature>
<dbReference type="PANTHER" id="PTHR12110">
    <property type="entry name" value="HYDROXYPYRUVATE ISOMERASE"/>
    <property type="match status" value="1"/>
</dbReference>
<reference evidence="2 3" key="1">
    <citation type="submission" date="2018-06" db="EMBL/GenBank/DDBJ databases">
        <title>Genomic Encyclopedia of Type Strains, Phase III (KMG-III): the genomes of soil and plant-associated and newly described type strains.</title>
        <authorList>
            <person name="Whitman W."/>
        </authorList>
    </citation>
    <scope>NUCLEOTIDE SEQUENCE [LARGE SCALE GENOMIC DNA]</scope>
    <source>
        <strain evidence="2 3">CGMCC 1.8979</strain>
    </source>
</reference>
<comment type="caution">
    <text evidence="2">The sequence shown here is derived from an EMBL/GenBank/DDBJ whole genome shotgun (WGS) entry which is preliminary data.</text>
</comment>
<dbReference type="Pfam" id="PF01261">
    <property type="entry name" value="AP_endonuc_2"/>
    <property type="match status" value="1"/>
</dbReference>
<evidence type="ECO:0000313" key="2">
    <source>
        <dbReference type="EMBL" id="RAK18262.1"/>
    </source>
</evidence>
<gene>
    <name evidence="2" type="ORF">B0I26_11180</name>
</gene>
<dbReference type="InterPro" id="IPR013022">
    <property type="entry name" value="Xyl_isomerase-like_TIM-brl"/>
</dbReference>
<dbReference type="AlphaFoldDB" id="A0A327YDM2"/>
<dbReference type="GO" id="GO:0016853">
    <property type="term" value="F:isomerase activity"/>
    <property type="evidence" value="ECO:0007669"/>
    <property type="project" value="UniProtKB-KW"/>
</dbReference>
<dbReference type="EMBL" id="QLMH01000011">
    <property type="protein sequence ID" value="RAK18262.1"/>
    <property type="molecule type" value="Genomic_DNA"/>
</dbReference>
<evidence type="ECO:0000259" key="1">
    <source>
        <dbReference type="Pfam" id="PF01261"/>
    </source>
</evidence>
<dbReference type="InterPro" id="IPR036237">
    <property type="entry name" value="Xyl_isomerase-like_sf"/>
</dbReference>